<dbReference type="InterPro" id="IPR010730">
    <property type="entry name" value="HET"/>
</dbReference>
<dbReference type="Proteomes" id="UP001610335">
    <property type="component" value="Unassembled WGS sequence"/>
</dbReference>
<dbReference type="PANTHER" id="PTHR24148:SF81">
    <property type="entry name" value="HETEROKARYON INCOMPATIBILITY DOMAIN-CONTAINING PROTEIN"/>
    <property type="match status" value="1"/>
</dbReference>
<gene>
    <name evidence="2" type="ORF">BDW59DRAFT_181968</name>
</gene>
<evidence type="ECO:0000313" key="2">
    <source>
        <dbReference type="EMBL" id="KAL2817968.1"/>
    </source>
</evidence>
<dbReference type="EMBL" id="JBFXLS010000087">
    <property type="protein sequence ID" value="KAL2817968.1"/>
    <property type="molecule type" value="Genomic_DNA"/>
</dbReference>
<evidence type="ECO:0000313" key="3">
    <source>
        <dbReference type="Proteomes" id="UP001610335"/>
    </source>
</evidence>
<protein>
    <submittedName>
        <fullName evidence="2">Heterokaryon incompatibility protein-domain-containing protein</fullName>
    </submittedName>
</protein>
<accession>A0ABR4HR50</accession>
<dbReference type="InterPro" id="IPR052895">
    <property type="entry name" value="HetReg/Transcr_Mod"/>
</dbReference>
<organism evidence="2 3">
    <name type="scientific">Aspergillus cavernicola</name>
    <dbReference type="NCBI Taxonomy" id="176166"/>
    <lineage>
        <taxon>Eukaryota</taxon>
        <taxon>Fungi</taxon>
        <taxon>Dikarya</taxon>
        <taxon>Ascomycota</taxon>
        <taxon>Pezizomycotina</taxon>
        <taxon>Eurotiomycetes</taxon>
        <taxon>Eurotiomycetidae</taxon>
        <taxon>Eurotiales</taxon>
        <taxon>Aspergillaceae</taxon>
        <taxon>Aspergillus</taxon>
        <taxon>Aspergillus subgen. Nidulantes</taxon>
    </lineage>
</organism>
<keyword evidence="3" id="KW-1185">Reference proteome</keyword>
<dbReference type="Pfam" id="PF06985">
    <property type="entry name" value="HET"/>
    <property type="match status" value="1"/>
</dbReference>
<dbReference type="PANTHER" id="PTHR24148">
    <property type="entry name" value="ANKYRIN REPEAT DOMAIN-CONTAINING PROTEIN 39 HOMOLOG-RELATED"/>
    <property type="match status" value="1"/>
</dbReference>
<comment type="caution">
    <text evidence="2">The sequence shown here is derived from an EMBL/GenBank/DDBJ whole genome shotgun (WGS) entry which is preliminary data.</text>
</comment>
<feature type="domain" description="Heterokaryon incompatibility" evidence="1">
    <location>
        <begin position="444"/>
        <end position="551"/>
    </location>
</feature>
<name>A0ABR4HR50_9EURO</name>
<evidence type="ECO:0000259" key="1">
    <source>
        <dbReference type="Pfam" id="PF06985"/>
    </source>
</evidence>
<proteinExistence type="predicted"/>
<sequence>MSTTWMLPRGLFFNSLRQSHFTVPVSSEFLTSPAFNFVNPRHHVVATDKVTQKIPAAAIAGLSDEKVLSLFTRGFFSGFIFGFERWILWIGGYNILPARYTGAKPAPRPSVVGWNIQPGIGSDTCTQFNLVLSDEQSINFHSPAPLKVLKHTDQGSIYTTITNATFQLEDNNILSIILNADDGTEWKTSMTILSDRLIVPAQQEQLAELVIALSESCDGGEGGLLPVSPAYLQLSPAAAGLEARICAAPFCCVGGLVYTHIGAEESELDEELKCPDATEFPTALSYTANEQLWVDNAPQSSATMTDMLTSLAEQETVCIADTCRALVEEHRGILLSDMILWWEEEITEEVPKRKHPKPGNWGGFQDIWRNHKNLRESKKRAKLNISVYSDAPAVHDSVVKFAQAAKPDSNAINPLRLVHVQTGDVLITQGLEKKRYAVISYTWSQFSKEELLEWATSRAAKLGYEYIWIDQYCIDQTNKAEKNAEIKRMRDYYKSAAQVLVLLPDVTSLVSFNVVSTDQLMHVDGALNASREVLKEVLSCEWLKRVWTFQEAWVARQCVLCTREQMLDGTMMDALIGLRKYEAVSRPRVMCVGSKAIGNPVVTNPNTVVWEGSLRQRQTVVGSTERWMLQNGLNEYEPPRLTLIQAWEASRGRNTMNEEDRVYALLSSVEGGDRVKVNRGRSLQDVIQDCVEAGIVTADLLAGISPSTEPDRSWMPDLTGLGPQHPFRVAGASQIQQPLVWQGGRVSVKGKYFHFADVTAWFRIAEMKVENVMQQSEVSDRHWAQYVATERQNSWTTADIVGYDFFLVQPMPGASQTVLISGKKQSDGSIHRKKGHVIWLKQTGVEWLQDSEEIEVGTSLLG</sequence>
<reference evidence="2 3" key="1">
    <citation type="submission" date="2024-07" db="EMBL/GenBank/DDBJ databases">
        <title>Section-level genome sequencing and comparative genomics of Aspergillus sections Usti and Cavernicolus.</title>
        <authorList>
            <consortium name="Lawrence Berkeley National Laboratory"/>
            <person name="Nybo J.L."/>
            <person name="Vesth T.C."/>
            <person name="Theobald S."/>
            <person name="Frisvad J.C."/>
            <person name="Larsen T.O."/>
            <person name="Kjaerboelling I."/>
            <person name="Rothschild-Mancinelli K."/>
            <person name="Lyhne E.K."/>
            <person name="Kogle M.E."/>
            <person name="Barry K."/>
            <person name="Clum A."/>
            <person name="Na H."/>
            <person name="Ledsgaard L."/>
            <person name="Lin J."/>
            <person name="Lipzen A."/>
            <person name="Kuo A."/>
            <person name="Riley R."/>
            <person name="Mondo S."/>
            <person name="LaButti K."/>
            <person name="Haridas S."/>
            <person name="Pangalinan J."/>
            <person name="Salamov A.A."/>
            <person name="Simmons B.A."/>
            <person name="Magnuson J.K."/>
            <person name="Chen J."/>
            <person name="Drula E."/>
            <person name="Henrissat B."/>
            <person name="Wiebenga A."/>
            <person name="Lubbers R.J."/>
            <person name="Gomes A.C."/>
            <person name="Makela M.R."/>
            <person name="Stajich J."/>
            <person name="Grigoriev I.V."/>
            <person name="Mortensen U.H."/>
            <person name="De vries R.P."/>
            <person name="Baker S.E."/>
            <person name="Andersen M.R."/>
        </authorList>
    </citation>
    <scope>NUCLEOTIDE SEQUENCE [LARGE SCALE GENOMIC DNA]</scope>
    <source>
        <strain evidence="2 3">CBS 600.67</strain>
    </source>
</reference>